<dbReference type="Proteomes" id="UP001159427">
    <property type="component" value="Unassembled WGS sequence"/>
</dbReference>
<keyword evidence="2" id="KW-1185">Reference proteome</keyword>
<reference evidence="1 2" key="1">
    <citation type="submission" date="2022-05" db="EMBL/GenBank/DDBJ databases">
        <authorList>
            <consortium name="Genoscope - CEA"/>
            <person name="William W."/>
        </authorList>
    </citation>
    <scope>NUCLEOTIDE SEQUENCE [LARGE SCALE GENOMIC DNA]</scope>
</reference>
<dbReference type="EMBL" id="CALNXI010001556">
    <property type="protein sequence ID" value="CAH3172003.1"/>
    <property type="molecule type" value="Genomic_DNA"/>
</dbReference>
<protein>
    <submittedName>
        <fullName evidence="1">Uncharacterized protein</fullName>
    </submittedName>
</protein>
<name>A0ABN8R2D1_9CNID</name>
<sequence>MSHFRNNVKDHLKAREDSSTTEITNQIFGYHLDGVYHEGLVDAESSEMFDSLFESVRTKWEEKSPSFVRWFATTTTMIKETMLPKVRTAAGLGCPPPKKKVLHSLLREQ</sequence>
<proteinExistence type="predicted"/>
<accession>A0ABN8R2D1</accession>
<evidence type="ECO:0000313" key="2">
    <source>
        <dbReference type="Proteomes" id="UP001159427"/>
    </source>
</evidence>
<organism evidence="1 2">
    <name type="scientific">Porites evermanni</name>
    <dbReference type="NCBI Taxonomy" id="104178"/>
    <lineage>
        <taxon>Eukaryota</taxon>
        <taxon>Metazoa</taxon>
        <taxon>Cnidaria</taxon>
        <taxon>Anthozoa</taxon>
        <taxon>Hexacorallia</taxon>
        <taxon>Scleractinia</taxon>
        <taxon>Fungiina</taxon>
        <taxon>Poritidae</taxon>
        <taxon>Porites</taxon>
    </lineage>
</organism>
<comment type="caution">
    <text evidence="1">The sequence shown here is derived from an EMBL/GenBank/DDBJ whole genome shotgun (WGS) entry which is preliminary data.</text>
</comment>
<evidence type="ECO:0000313" key="1">
    <source>
        <dbReference type="EMBL" id="CAH3172003.1"/>
    </source>
</evidence>
<gene>
    <name evidence="1" type="ORF">PEVE_00008171</name>
</gene>